<name>A0A9Q3V629_9FLAO</name>
<comment type="caution">
    <text evidence="1">The sequence shown here is derived from an EMBL/GenBank/DDBJ whole genome shotgun (WGS) entry which is preliminary data.</text>
</comment>
<sequence>MRILKFKILFVILALYFISCEPKLTDKNKIFHAGPNESGFGGTFFSLYKDNYYEFCDGDFMNHGCYSGKYKLNGDTLTLEDLKLNDNVKNNRFIIYRLSEQDSLYYKNKYPKASNWKESKESDSLRGFQGDIYELDKNNVPRTNVNYWYVIRLDKLK</sequence>
<dbReference type="Proteomes" id="UP001108025">
    <property type="component" value="Unassembled WGS sequence"/>
</dbReference>
<dbReference type="RefSeq" id="WP_230669942.1">
    <property type="nucleotide sequence ID" value="NZ_JAJNAY010000001.1"/>
</dbReference>
<gene>
    <name evidence="1" type="ORF">LO744_13185</name>
</gene>
<dbReference type="EMBL" id="JAJNAY010000001">
    <property type="protein sequence ID" value="MCD1117814.1"/>
    <property type="molecule type" value="Genomic_DNA"/>
</dbReference>
<keyword evidence="2" id="KW-1185">Reference proteome</keyword>
<accession>A0A9Q3V629</accession>
<evidence type="ECO:0000313" key="1">
    <source>
        <dbReference type="EMBL" id="MCD1117814.1"/>
    </source>
</evidence>
<dbReference type="AlphaFoldDB" id="A0A9Q3V629"/>
<proteinExistence type="predicted"/>
<reference evidence="1" key="1">
    <citation type="submission" date="2021-11" db="EMBL/GenBank/DDBJ databases">
        <title>Description of novel Chryseobacterium species.</title>
        <authorList>
            <person name="Saticioglu I.B."/>
            <person name="Ay H."/>
            <person name="Altun S."/>
            <person name="Duman M."/>
        </authorList>
    </citation>
    <scope>NUCLEOTIDE SEQUENCE</scope>
    <source>
        <strain evidence="1">C-17</strain>
    </source>
</reference>
<protein>
    <submittedName>
        <fullName evidence="1">Uncharacterized protein</fullName>
    </submittedName>
</protein>
<organism evidence="1 2">
    <name type="scientific">Chryseobacterium turcicum</name>
    <dbReference type="NCBI Taxonomy" id="2898076"/>
    <lineage>
        <taxon>Bacteria</taxon>
        <taxon>Pseudomonadati</taxon>
        <taxon>Bacteroidota</taxon>
        <taxon>Flavobacteriia</taxon>
        <taxon>Flavobacteriales</taxon>
        <taxon>Weeksellaceae</taxon>
        <taxon>Chryseobacterium group</taxon>
        <taxon>Chryseobacterium</taxon>
    </lineage>
</organism>
<evidence type="ECO:0000313" key="2">
    <source>
        <dbReference type="Proteomes" id="UP001108025"/>
    </source>
</evidence>